<reference evidence="2" key="1">
    <citation type="submission" date="2018-02" db="EMBL/GenBank/DDBJ databases">
        <authorList>
            <person name="Vasarhelyi B.M."/>
            <person name="Deshmukh S."/>
            <person name="Balint B."/>
            <person name="Kukolya J."/>
        </authorList>
    </citation>
    <scope>NUCLEOTIDE SEQUENCE</scope>
    <source>
        <strain evidence="2">KB22</strain>
    </source>
</reference>
<evidence type="ECO:0008006" key="4">
    <source>
        <dbReference type="Google" id="ProtNLM"/>
    </source>
</evidence>
<dbReference type="InterPro" id="IPR013783">
    <property type="entry name" value="Ig-like_fold"/>
</dbReference>
<dbReference type="Gene3D" id="2.60.40.10">
    <property type="entry name" value="Immunoglobulins"/>
    <property type="match status" value="1"/>
</dbReference>
<dbReference type="InterPro" id="IPR011467">
    <property type="entry name" value="DUF1573"/>
</dbReference>
<keyword evidence="1" id="KW-0732">Signal</keyword>
<evidence type="ECO:0000313" key="2">
    <source>
        <dbReference type="EMBL" id="MBE8712459.1"/>
    </source>
</evidence>
<gene>
    <name evidence="2" type="ORF">C4F49_02035</name>
</gene>
<organism evidence="2 3">
    <name type="scientific">Sphingobacterium hungaricum</name>
    <dbReference type="NCBI Taxonomy" id="2082723"/>
    <lineage>
        <taxon>Bacteria</taxon>
        <taxon>Pseudomonadati</taxon>
        <taxon>Bacteroidota</taxon>
        <taxon>Sphingobacteriia</taxon>
        <taxon>Sphingobacteriales</taxon>
        <taxon>Sphingobacteriaceae</taxon>
        <taxon>Sphingobacterium</taxon>
    </lineage>
</organism>
<dbReference type="PANTHER" id="PTHR37833:SF1">
    <property type="entry name" value="SIGNAL PEPTIDE PROTEIN"/>
    <property type="match status" value="1"/>
</dbReference>
<evidence type="ECO:0000256" key="1">
    <source>
        <dbReference type="SAM" id="SignalP"/>
    </source>
</evidence>
<accession>A0A928UXM0</accession>
<dbReference type="Proteomes" id="UP000616201">
    <property type="component" value="Unassembled WGS sequence"/>
</dbReference>
<evidence type="ECO:0000313" key="3">
    <source>
        <dbReference type="Proteomes" id="UP000616201"/>
    </source>
</evidence>
<comment type="caution">
    <text evidence="2">The sequence shown here is derived from an EMBL/GenBank/DDBJ whole genome shotgun (WGS) entry which is preliminary data.</text>
</comment>
<dbReference type="EMBL" id="PRDK01000001">
    <property type="protein sequence ID" value="MBE8712459.1"/>
    <property type="molecule type" value="Genomic_DNA"/>
</dbReference>
<protein>
    <recommendedName>
        <fullName evidence="4">DUF1573 domain-containing protein</fullName>
    </recommendedName>
</protein>
<sequence>MNITNIALIGLLSFSVMSCNQASKNSTETTDSSSTETVAANQNAGIGTIEFPEREYDFGTIKEGEIVEHVFTFNNTGTAPVILAQVSATCGCTTPEYTSVPVKPGASGEIKVHFDSNGQAGQQQKIVTIRSNAENSVETVQIKGTVTAK</sequence>
<dbReference type="PANTHER" id="PTHR37833">
    <property type="entry name" value="LIPOPROTEIN-RELATED"/>
    <property type="match status" value="1"/>
</dbReference>
<name>A0A928UXM0_9SPHI</name>
<dbReference type="RefSeq" id="WP_196934792.1">
    <property type="nucleotide sequence ID" value="NZ_MU158698.1"/>
</dbReference>
<feature type="chain" id="PRO_5037457140" description="DUF1573 domain-containing protein" evidence="1">
    <location>
        <begin position="23"/>
        <end position="149"/>
    </location>
</feature>
<dbReference type="AlphaFoldDB" id="A0A928UXM0"/>
<keyword evidence="3" id="KW-1185">Reference proteome</keyword>
<feature type="signal peptide" evidence="1">
    <location>
        <begin position="1"/>
        <end position="22"/>
    </location>
</feature>
<dbReference type="Pfam" id="PF07610">
    <property type="entry name" value="DUF1573"/>
    <property type="match status" value="1"/>
</dbReference>
<proteinExistence type="predicted"/>